<name>A0AAI9N1E8_9BURK</name>
<keyword evidence="2" id="KW-0521">NADP</keyword>
<sequence>MSYESVNPYDGTVLQTFEEMTDGQLESALATAAACFEIWNKKSYGERAVIVARAAVLMRERSEEFARPVTLEMGKLITQARGEVELSADIIDYYAKNAETFLGPEALHPTTGEAEIQNAAFGVLFGVEPWNFPYYQLARFAAPNLMAGNVVIVKHAGCVPQCAIAFEKLWLDAGAPAGAYTNLLISYDQVNRVIDDPRIKGIALTGSVEAGKAVAARAGLNLKKSTMELGGSDAFIVLEDADLDKTVEWAVWAKMNNTGQCCVAAKRFIVVEELADRFLDKFQTALAKLKPGNPMDVATTLGPLSTEAALIKLLAQVKQAVEKGAKLVMGGKRLNRPGAFMEPTILSHITPDNPAFRDEFFGPVALFFRVKDENEAIALANDSEFGLGGSIFTRDVHRGKRLASHINTGMVFINHPTWTTPDLPFGGIKNSGYGRELSSMGIQEFVNKKLVRTASIDAPA</sequence>
<dbReference type="Gene3D" id="3.40.309.10">
    <property type="entry name" value="Aldehyde Dehydrogenase, Chain A, domain 2"/>
    <property type="match status" value="1"/>
</dbReference>
<organism evidence="5 6">
    <name type="scientific">Herbaspirillum frisingense GSF30</name>
    <dbReference type="NCBI Taxonomy" id="864073"/>
    <lineage>
        <taxon>Bacteria</taxon>
        <taxon>Pseudomonadati</taxon>
        <taxon>Pseudomonadota</taxon>
        <taxon>Betaproteobacteria</taxon>
        <taxon>Burkholderiales</taxon>
        <taxon>Oxalobacteraceae</taxon>
        <taxon>Herbaspirillum</taxon>
    </lineage>
</organism>
<dbReference type="InterPro" id="IPR016163">
    <property type="entry name" value="Ald_DH_C"/>
</dbReference>
<dbReference type="PANTHER" id="PTHR43217">
    <property type="entry name" value="SUCCINATE SEMIALDEHYDE DEHYDROGENASE [NAD(P)+] SAD"/>
    <property type="match status" value="1"/>
</dbReference>
<dbReference type="InterPro" id="IPR016162">
    <property type="entry name" value="Ald_DH_N"/>
</dbReference>
<dbReference type="SUPFAM" id="SSF53720">
    <property type="entry name" value="ALDH-like"/>
    <property type="match status" value="1"/>
</dbReference>
<gene>
    <name evidence="5" type="ORF">HFRIS_023626</name>
</gene>
<dbReference type="InterPro" id="IPR047110">
    <property type="entry name" value="GABD/Sad-like"/>
</dbReference>
<evidence type="ECO:0000313" key="5">
    <source>
        <dbReference type="EMBL" id="EOA02227.1"/>
    </source>
</evidence>
<dbReference type="GO" id="GO:0004777">
    <property type="term" value="F:succinate-semialdehyde dehydrogenase (NAD+) activity"/>
    <property type="evidence" value="ECO:0007669"/>
    <property type="project" value="TreeGrafter"/>
</dbReference>
<dbReference type="Proteomes" id="UP000006772">
    <property type="component" value="Unassembled WGS sequence"/>
</dbReference>
<keyword evidence="3" id="KW-0560">Oxidoreductase</keyword>
<dbReference type="RefSeq" id="WP_006465529.1">
    <property type="nucleotide sequence ID" value="NZ_AEEC02000059.1"/>
</dbReference>
<evidence type="ECO:0000256" key="2">
    <source>
        <dbReference type="ARBA" id="ARBA00022857"/>
    </source>
</evidence>
<dbReference type="EMBL" id="AEEC02000059">
    <property type="protein sequence ID" value="EOA02227.1"/>
    <property type="molecule type" value="Genomic_DNA"/>
</dbReference>
<proteinExistence type="inferred from homology"/>
<dbReference type="InterPro" id="IPR015590">
    <property type="entry name" value="Aldehyde_DH_dom"/>
</dbReference>
<dbReference type="FunFam" id="3.40.309.10:FF:000010">
    <property type="entry name" value="Gamma-aminobutyraldehyde dehydrogenase"/>
    <property type="match status" value="1"/>
</dbReference>
<dbReference type="CDD" id="cd07100">
    <property type="entry name" value="ALDH_SSADH1_GabD1"/>
    <property type="match status" value="1"/>
</dbReference>
<evidence type="ECO:0000313" key="6">
    <source>
        <dbReference type="Proteomes" id="UP000006772"/>
    </source>
</evidence>
<comment type="caution">
    <text evidence="5">The sequence shown here is derived from an EMBL/GenBank/DDBJ whole genome shotgun (WGS) entry which is preliminary data.</text>
</comment>
<reference evidence="5 6" key="1">
    <citation type="journal article" date="2013" name="Front. Microbiol.">
        <title>The genome of the endophytic bacterium H. frisingense GSF30(T) identifies diverse strategies in the Herbaspirillum genus to interact with plants.</title>
        <authorList>
            <person name="Straub D."/>
            <person name="Rothballer M."/>
            <person name="Hartmann A."/>
            <person name="Ludewig U."/>
        </authorList>
    </citation>
    <scope>NUCLEOTIDE SEQUENCE [LARGE SCALE GENOMIC DNA]</scope>
    <source>
        <strain evidence="5 6">GSF30</strain>
    </source>
</reference>
<dbReference type="FunFam" id="3.40.605.10:FF:000012">
    <property type="entry name" value="NAD-dependent succinate-semialdehyde dehydrogenase"/>
    <property type="match status" value="1"/>
</dbReference>
<protein>
    <submittedName>
        <fullName evidence="5">Aldehyde dehydrogenase</fullName>
    </submittedName>
</protein>
<dbReference type="Pfam" id="PF00171">
    <property type="entry name" value="Aldedh"/>
    <property type="match status" value="1"/>
</dbReference>
<evidence type="ECO:0000259" key="4">
    <source>
        <dbReference type="Pfam" id="PF00171"/>
    </source>
</evidence>
<dbReference type="PANTHER" id="PTHR43217:SF2">
    <property type="entry name" value="SUCCINATE-SEMIALDEHYDE DEHYDROGENASE [NADP(+)]"/>
    <property type="match status" value="1"/>
</dbReference>
<dbReference type="AlphaFoldDB" id="A0AAI9N1E8"/>
<dbReference type="InterPro" id="IPR044148">
    <property type="entry name" value="ALDH_GabD1-like"/>
</dbReference>
<dbReference type="InterPro" id="IPR016161">
    <property type="entry name" value="Ald_DH/histidinol_DH"/>
</dbReference>
<dbReference type="Gene3D" id="3.40.605.10">
    <property type="entry name" value="Aldehyde Dehydrogenase, Chain A, domain 1"/>
    <property type="match status" value="1"/>
</dbReference>
<dbReference type="GO" id="GO:0004030">
    <property type="term" value="F:aldehyde dehydrogenase [NAD(P)+] activity"/>
    <property type="evidence" value="ECO:0007669"/>
    <property type="project" value="InterPro"/>
</dbReference>
<evidence type="ECO:0000256" key="3">
    <source>
        <dbReference type="ARBA" id="ARBA00023002"/>
    </source>
</evidence>
<evidence type="ECO:0000256" key="1">
    <source>
        <dbReference type="ARBA" id="ARBA00009986"/>
    </source>
</evidence>
<comment type="similarity">
    <text evidence="1">Belongs to the aldehyde dehydrogenase family.</text>
</comment>
<feature type="domain" description="Aldehyde dehydrogenase" evidence="4">
    <location>
        <begin position="3"/>
        <end position="451"/>
    </location>
</feature>
<accession>A0AAI9N1E8</accession>